<dbReference type="AlphaFoldDB" id="A0A9X3RKD8"/>
<feature type="region of interest" description="Disordered" evidence="1">
    <location>
        <begin position="23"/>
        <end position="61"/>
    </location>
</feature>
<evidence type="ECO:0000313" key="2">
    <source>
        <dbReference type="EMBL" id="MCZ9293782.1"/>
    </source>
</evidence>
<name>A0A9X3RKD8_9CORY</name>
<reference evidence="2" key="1">
    <citation type="submission" date="2022-02" db="EMBL/GenBank/DDBJ databases">
        <title>Corynebacterium sp. from urogenital microbiome.</title>
        <authorList>
            <person name="Cappelli E.A."/>
            <person name="Ribeiro T.G."/>
            <person name="Peixe L."/>
        </authorList>
    </citation>
    <scope>NUCLEOTIDE SEQUENCE</scope>
    <source>
        <strain evidence="2">C8Ua_172</strain>
    </source>
</reference>
<evidence type="ECO:0000256" key="1">
    <source>
        <dbReference type="SAM" id="MobiDB-lite"/>
    </source>
</evidence>
<protein>
    <submittedName>
        <fullName evidence="2">Uncharacterized protein</fullName>
    </submittedName>
</protein>
<dbReference type="InterPro" id="IPR012338">
    <property type="entry name" value="Beta-lactam/transpept-like"/>
</dbReference>
<proteinExistence type="predicted"/>
<accession>A0A9X3RKD8</accession>
<organism evidence="2 3">
    <name type="scientific">Corynebacterium meitnerae</name>
    <dbReference type="NCBI Taxonomy" id="2913498"/>
    <lineage>
        <taxon>Bacteria</taxon>
        <taxon>Bacillati</taxon>
        <taxon>Actinomycetota</taxon>
        <taxon>Actinomycetes</taxon>
        <taxon>Mycobacteriales</taxon>
        <taxon>Corynebacteriaceae</taxon>
        <taxon>Corynebacterium</taxon>
    </lineage>
</organism>
<evidence type="ECO:0000313" key="3">
    <source>
        <dbReference type="Proteomes" id="UP001146468"/>
    </source>
</evidence>
<dbReference type="SUPFAM" id="SSF56601">
    <property type="entry name" value="beta-lactamase/transpeptidase-like"/>
    <property type="match status" value="1"/>
</dbReference>
<keyword evidence="3" id="KW-1185">Reference proteome</keyword>
<dbReference type="RefSeq" id="WP_269965221.1">
    <property type="nucleotide sequence ID" value="NZ_JAKMUS010000005.1"/>
</dbReference>
<feature type="compositionally biased region" description="Pro residues" evidence="1">
    <location>
        <begin position="49"/>
        <end position="61"/>
    </location>
</feature>
<dbReference type="EMBL" id="JAKMUS010000005">
    <property type="protein sequence ID" value="MCZ9293782.1"/>
    <property type="molecule type" value="Genomic_DNA"/>
</dbReference>
<sequence>MVRGAASALTAVGLVACLSSCTIGPSADSEPEERLPQPTLQAPTETSPQPEPPEDTAPPPSAELQTALDAAVNEVVQAYGGVAEVAIVGTSGEYSAGDASGFASWSTIKVPIAIAALNTNPGLAGQAAMAIQSSDNAAAMTLWQSTTPEAVEAVLAQGGAPIAVQSQYVRPEFSPFGQTQWTVTEQARFASHLRCVDGSSPVVELMGAITPAQSYGVGTLPAARFKGGWGPSATNGGYEVRQFGLVHDDAGRDVALALAVRSGDGSYQSGQAMASELAALVRPALNTAPESHC</sequence>
<comment type="caution">
    <text evidence="2">The sequence shown here is derived from an EMBL/GenBank/DDBJ whole genome shotgun (WGS) entry which is preliminary data.</text>
</comment>
<dbReference type="Gene3D" id="3.40.710.10">
    <property type="entry name" value="DD-peptidase/beta-lactamase superfamily"/>
    <property type="match status" value="1"/>
</dbReference>
<dbReference type="Proteomes" id="UP001146468">
    <property type="component" value="Unassembled WGS sequence"/>
</dbReference>
<gene>
    <name evidence="2" type="ORF">L8U60_04695</name>
</gene>
<dbReference type="PROSITE" id="PS51257">
    <property type="entry name" value="PROKAR_LIPOPROTEIN"/>
    <property type="match status" value="1"/>
</dbReference>